<feature type="signal peptide" evidence="1">
    <location>
        <begin position="1"/>
        <end position="15"/>
    </location>
</feature>
<reference evidence="2" key="1">
    <citation type="submission" date="2009-03" db="EMBL/GenBank/DDBJ databases">
        <authorList>
            <person name="Nikapitiya C."/>
            <person name="De Zoysa M."/>
            <person name="Lee J."/>
        </authorList>
    </citation>
    <scope>NUCLEOTIDE SEQUENCE</scope>
</reference>
<feature type="chain" id="PRO_5012497408" evidence="1">
    <location>
        <begin position="16"/>
        <end position="128"/>
    </location>
</feature>
<sequence>MKCVILACLLALVVAQHHFHPFRPQGYVDRHDGYSFEYHTRHYTFVVRSASKCYIMDVTDDQDEKLRHKDERYQIEDEVLRMIQNDQNLHSTTFLNLMLHHHDAILATECRAHDLYLIDFFPQAGSIN</sequence>
<protein>
    <submittedName>
        <fullName evidence="2">Anoxia-induced grl-like protein</fullName>
    </submittedName>
</protein>
<name>D5FW84_HALDI</name>
<evidence type="ECO:0000256" key="1">
    <source>
        <dbReference type="SAM" id="SignalP"/>
    </source>
</evidence>
<dbReference type="EMBL" id="FJ864722">
    <property type="protein sequence ID" value="ACZ15980.1"/>
    <property type="molecule type" value="mRNA"/>
</dbReference>
<evidence type="ECO:0000313" key="2">
    <source>
        <dbReference type="EMBL" id="ACZ15980.1"/>
    </source>
</evidence>
<proteinExistence type="evidence at transcript level"/>
<dbReference type="AlphaFoldDB" id="D5FW84"/>
<organism evidence="2">
    <name type="scientific">Haliotis discus discus</name>
    <name type="common">disc abalone</name>
    <dbReference type="NCBI Taxonomy" id="91233"/>
    <lineage>
        <taxon>Eukaryota</taxon>
        <taxon>Metazoa</taxon>
        <taxon>Spiralia</taxon>
        <taxon>Lophotrochozoa</taxon>
        <taxon>Mollusca</taxon>
        <taxon>Gastropoda</taxon>
        <taxon>Vetigastropoda</taxon>
        <taxon>Lepetellida</taxon>
        <taxon>Haliotoidea</taxon>
        <taxon>Haliotidae</taxon>
        <taxon>Haliotis</taxon>
    </lineage>
</organism>
<keyword evidence="1" id="KW-0732">Signal</keyword>
<accession>D5FW84</accession>